<protein>
    <recommendedName>
        <fullName evidence="4">Tat (Twin-arginine translocation) pathway signal sequence</fullName>
    </recommendedName>
</protein>
<feature type="region of interest" description="Disordered" evidence="1">
    <location>
        <begin position="22"/>
        <end position="65"/>
    </location>
</feature>
<keyword evidence="3" id="KW-1185">Reference proteome</keyword>
<reference evidence="2 3" key="1">
    <citation type="submission" date="2016-10" db="EMBL/GenBank/DDBJ databases">
        <authorList>
            <person name="de Groot N.N."/>
        </authorList>
    </citation>
    <scope>NUCLEOTIDE SEQUENCE [LARGE SCALE GENOMIC DNA]</scope>
    <source>
        <strain evidence="2 3">CGMCC 1.5337</strain>
    </source>
</reference>
<dbReference type="RefSeq" id="WP_089668778.1">
    <property type="nucleotide sequence ID" value="NZ_FOJA01000001.1"/>
</dbReference>
<sequence>MDRRRFITTTALLGAGALAGCNTSGSELPPSPPEAPDGVADWSFSAPVEDADVGRNQPPQVTCDPNAGRVRVVGVAPSGNGCSSLYADRVTLDDGLLTLVVAAWHPDRSCSDVARFPGYEATFSLETRLPDRVRTVEPADPNGDETRTTTVDC</sequence>
<evidence type="ECO:0000313" key="3">
    <source>
        <dbReference type="Proteomes" id="UP000198518"/>
    </source>
</evidence>
<gene>
    <name evidence="2" type="ORF">SAMN04487945_1576</name>
</gene>
<accession>A0A1I0PBQ2</accession>
<evidence type="ECO:0008006" key="4">
    <source>
        <dbReference type="Google" id="ProtNLM"/>
    </source>
</evidence>
<dbReference type="AlphaFoldDB" id="A0A1I0PBQ2"/>
<organism evidence="2 3">
    <name type="scientific">Halobacterium jilantaiense</name>
    <dbReference type="NCBI Taxonomy" id="355548"/>
    <lineage>
        <taxon>Archaea</taxon>
        <taxon>Methanobacteriati</taxon>
        <taxon>Methanobacteriota</taxon>
        <taxon>Stenosarchaea group</taxon>
        <taxon>Halobacteria</taxon>
        <taxon>Halobacteriales</taxon>
        <taxon>Halobacteriaceae</taxon>
        <taxon>Halobacterium</taxon>
    </lineage>
</organism>
<dbReference type="EMBL" id="FOJA01000001">
    <property type="protein sequence ID" value="SEW11823.1"/>
    <property type="molecule type" value="Genomic_DNA"/>
</dbReference>
<evidence type="ECO:0000256" key="1">
    <source>
        <dbReference type="SAM" id="MobiDB-lite"/>
    </source>
</evidence>
<dbReference type="Proteomes" id="UP000198518">
    <property type="component" value="Unassembled WGS sequence"/>
</dbReference>
<name>A0A1I0PBQ2_9EURY</name>
<dbReference type="PROSITE" id="PS51257">
    <property type="entry name" value="PROKAR_LIPOPROTEIN"/>
    <property type="match status" value="1"/>
</dbReference>
<evidence type="ECO:0000313" key="2">
    <source>
        <dbReference type="EMBL" id="SEW11823.1"/>
    </source>
</evidence>
<proteinExistence type="predicted"/>